<dbReference type="SUPFAM" id="SSF51735">
    <property type="entry name" value="NAD(P)-binding Rossmann-fold domains"/>
    <property type="match status" value="1"/>
</dbReference>
<dbReference type="EMBL" id="JBEXAE010000001">
    <property type="protein sequence ID" value="MET6989225.1"/>
    <property type="molecule type" value="Genomic_DNA"/>
</dbReference>
<dbReference type="Pfam" id="PF01370">
    <property type="entry name" value="Epimerase"/>
    <property type="match status" value="1"/>
</dbReference>
<evidence type="ECO:0000313" key="3">
    <source>
        <dbReference type="Proteomes" id="UP001549799"/>
    </source>
</evidence>
<feature type="domain" description="NAD-dependent epimerase/dehydratase" evidence="1">
    <location>
        <begin position="2"/>
        <end position="228"/>
    </location>
</feature>
<name>A0ABV2SR52_9FLAO</name>
<protein>
    <submittedName>
        <fullName evidence="2">NAD-dependent epimerase/dehydratase family protein</fullName>
    </submittedName>
</protein>
<dbReference type="InterPro" id="IPR036291">
    <property type="entry name" value="NAD(P)-bd_dom_sf"/>
</dbReference>
<organism evidence="2 3">
    <name type="scientific">Sediminicola arcticus</name>
    <dbReference type="NCBI Taxonomy" id="1574308"/>
    <lineage>
        <taxon>Bacteria</taxon>
        <taxon>Pseudomonadati</taxon>
        <taxon>Bacteroidota</taxon>
        <taxon>Flavobacteriia</taxon>
        <taxon>Flavobacteriales</taxon>
        <taxon>Flavobacteriaceae</taxon>
        <taxon>Sediminicola</taxon>
    </lineage>
</organism>
<accession>A0ABV2SR52</accession>
<dbReference type="PANTHER" id="PTHR48079">
    <property type="entry name" value="PROTEIN YEEZ"/>
    <property type="match status" value="1"/>
</dbReference>
<dbReference type="PANTHER" id="PTHR48079:SF6">
    <property type="entry name" value="NAD(P)-BINDING DOMAIN-CONTAINING PROTEIN-RELATED"/>
    <property type="match status" value="1"/>
</dbReference>
<dbReference type="Gene3D" id="3.40.50.720">
    <property type="entry name" value="NAD(P)-binding Rossmann-like Domain"/>
    <property type="match status" value="1"/>
</dbReference>
<dbReference type="Proteomes" id="UP001549799">
    <property type="component" value="Unassembled WGS sequence"/>
</dbReference>
<dbReference type="InterPro" id="IPR001509">
    <property type="entry name" value="Epimerase_deHydtase"/>
</dbReference>
<evidence type="ECO:0000259" key="1">
    <source>
        <dbReference type="Pfam" id="PF01370"/>
    </source>
</evidence>
<dbReference type="RefSeq" id="WP_354613593.1">
    <property type="nucleotide sequence ID" value="NZ_JBEXAE010000001.1"/>
</dbReference>
<proteinExistence type="predicted"/>
<keyword evidence="3" id="KW-1185">Reference proteome</keyword>
<dbReference type="InterPro" id="IPR051783">
    <property type="entry name" value="NAD(P)-dependent_oxidoreduct"/>
</dbReference>
<reference evidence="2 3" key="1">
    <citation type="submission" date="2024-07" db="EMBL/GenBank/DDBJ databases">
        <title>The genome sequence of type strain Sediminicola arcticus GDMCC 1.2805.</title>
        <authorList>
            <person name="Liu Y."/>
        </authorList>
    </citation>
    <scope>NUCLEOTIDE SEQUENCE [LARGE SCALE GENOMIC DNA]</scope>
    <source>
        <strain evidence="2 3">GDMCC 1.2805</strain>
    </source>
</reference>
<evidence type="ECO:0000313" key="2">
    <source>
        <dbReference type="EMBL" id="MET6989225.1"/>
    </source>
</evidence>
<comment type="caution">
    <text evidence="2">The sequence shown here is derived from an EMBL/GenBank/DDBJ whole genome shotgun (WGS) entry which is preliminary data.</text>
</comment>
<gene>
    <name evidence="2" type="ORF">ABXZ36_01030</name>
</gene>
<sequence length="337" mass="38126">MVLVTGGTGLVGSHLLLKLLEQGVKVRAIHRVESDLSRVEKIFSYYDSPSSKFFDKIEWVVADINTIPDLEKAFEGVSQVYHCAALISFDPNDYEQLHKVNVEGTANIVNLCISNNIEKLCYVSSIAAIGKSIDNHEATEENDWYQPHASVYSITKTAAELEVWRGSQENVPVVIINPGIILGPGFWKSGSGTLFQRASKAPKYFPPGGSGFIAVSDVVNIMTNLMKSDTQNERFIVISKNLSYQEILQKLTHAIKKDPPNKQIPFWTLEILWRLDWFWCLIANRKRQVTSASVYSLKNREFYSNTKLVERLDYTFASLEETILFSTKIFNEEHPVP</sequence>